<dbReference type="Pfam" id="PF13635">
    <property type="entry name" value="DUF4143"/>
    <property type="match status" value="1"/>
</dbReference>
<name>F5YN58_TREPZ</name>
<dbReference type="Proteomes" id="UP000009223">
    <property type="component" value="Chromosome"/>
</dbReference>
<dbReference type="SMART" id="SM00382">
    <property type="entry name" value="AAA"/>
    <property type="match status" value="1"/>
</dbReference>
<dbReference type="EMBL" id="CP001843">
    <property type="protein sequence ID" value="AEF84606.1"/>
    <property type="molecule type" value="Genomic_DNA"/>
</dbReference>
<sequence length="403" mass="45540">MKLSDLREIGRSQKEAAGARDTGLERDILPDLPDTKTHALIVSGIRRCGKSTLLHQFVRSLGRDSFYLTFEDLRLADFTTADYRLLDTLMAESLPGLLFFDEVQAAPRWELYVRQKLDEGFQVILTGSNASLLSRELGSKLTGRHLSRELFPFSYREFLRFTGKDPGAVSLDHYLGSGGFPEYLKTGNREILEQLQTDILYRDIAVRYGLRDSASLRQLYIYLVSNAAQLVSPSKLIHVAGVKSPSTILEYFSYLEASYLLALVPRFAWSVKARSLAPKKLYIADTGIIRTGSVSGMENSGALLENFVFNQLRLSYKEIYYFADDAGECDFVVAPQGKKKERQCFQVCYELHADNEDREIKGLCTALDFFELKEGVIVTRDTRDLIVKDGKTIRVIPAWEFAG</sequence>
<organism evidence="3 4">
    <name type="scientific">Treponema primitia (strain ATCC BAA-887 / DSM 12427 / ZAS-2)</name>
    <dbReference type="NCBI Taxonomy" id="545694"/>
    <lineage>
        <taxon>Bacteria</taxon>
        <taxon>Pseudomonadati</taxon>
        <taxon>Spirochaetota</taxon>
        <taxon>Spirochaetia</taxon>
        <taxon>Spirochaetales</taxon>
        <taxon>Treponemataceae</taxon>
        <taxon>Treponema</taxon>
    </lineage>
</organism>
<dbReference type="InterPro" id="IPR025420">
    <property type="entry name" value="DUF4143"/>
</dbReference>
<dbReference type="Gene3D" id="3.40.50.300">
    <property type="entry name" value="P-loop containing nucleotide triphosphate hydrolases"/>
    <property type="match status" value="1"/>
</dbReference>
<dbReference type="InterPro" id="IPR003593">
    <property type="entry name" value="AAA+_ATPase"/>
</dbReference>
<reference evidence="3 4" key="2">
    <citation type="journal article" date="2011" name="ISME J.">
        <title>RNA-seq reveals cooperative metabolic interactions between two termite-gut spirochete species in co-culture.</title>
        <authorList>
            <person name="Rosenthal A.Z."/>
            <person name="Matson E.G."/>
            <person name="Eldar A."/>
            <person name="Leadbetter J.R."/>
        </authorList>
    </citation>
    <scope>NUCLEOTIDE SEQUENCE [LARGE SCALE GENOMIC DNA]</scope>
    <source>
        <strain evidence="4">ATCC BAA-887 / DSM 12427 / ZAS-2</strain>
    </source>
</reference>
<dbReference type="InterPro" id="IPR027417">
    <property type="entry name" value="P-loop_NTPase"/>
</dbReference>
<dbReference type="KEGG" id="tpi:TREPR_0318"/>
<gene>
    <name evidence="3" type="ordered locus">TREPR_0318</name>
</gene>
<dbReference type="Pfam" id="PF13173">
    <property type="entry name" value="AAA_14"/>
    <property type="match status" value="1"/>
</dbReference>
<dbReference type="RefSeq" id="WP_015709677.1">
    <property type="nucleotide sequence ID" value="NC_015578.1"/>
</dbReference>
<dbReference type="AlphaFoldDB" id="F5YN58"/>
<dbReference type="InterPro" id="IPR041682">
    <property type="entry name" value="AAA_14"/>
</dbReference>
<feature type="domain" description="AAA+ ATPase" evidence="2">
    <location>
        <begin position="36"/>
        <end position="156"/>
    </location>
</feature>
<dbReference type="HOGENOM" id="CLU_041527_0_0_12"/>
<dbReference type="STRING" id="545694.TREPR_0318"/>
<dbReference type="OrthoDB" id="9801684at2"/>
<dbReference type="eggNOG" id="COG1373">
    <property type="taxonomic scope" value="Bacteria"/>
</dbReference>
<feature type="region of interest" description="Disordered" evidence="1">
    <location>
        <begin position="1"/>
        <end position="21"/>
    </location>
</feature>
<evidence type="ECO:0000313" key="4">
    <source>
        <dbReference type="Proteomes" id="UP000009223"/>
    </source>
</evidence>
<dbReference type="SUPFAM" id="SSF52540">
    <property type="entry name" value="P-loop containing nucleoside triphosphate hydrolases"/>
    <property type="match status" value="1"/>
</dbReference>
<protein>
    <submittedName>
        <fullName evidence="3">ATPase</fullName>
    </submittedName>
</protein>
<evidence type="ECO:0000256" key="1">
    <source>
        <dbReference type="SAM" id="MobiDB-lite"/>
    </source>
</evidence>
<evidence type="ECO:0000313" key="3">
    <source>
        <dbReference type="EMBL" id="AEF84606.1"/>
    </source>
</evidence>
<accession>F5YN58</accession>
<proteinExistence type="predicted"/>
<keyword evidence="4" id="KW-1185">Reference proteome</keyword>
<dbReference type="PANTHER" id="PTHR33295">
    <property type="entry name" value="ATPASE"/>
    <property type="match status" value="1"/>
</dbReference>
<evidence type="ECO:0000259" key="2">
    <source>
        <dbReference type="SMART" id="SM00382"/>
    </source>
</evidence>
<dbReference type="PANTHER" id="PTHR33295:SF8">
    <property type="entry name" value="AAA+ ATPASE DOMAIN-CONTAINING PROTEIN"/>
    <property type="match status" value="1"/>
</dbReference>
<reference evidence="4" key="1">
    <citation type="submission" date="2009-12" db="EMBL/GenBank/DDBJ databases">
        <title>Complete sequence of Treponema primitia strain ZAS-2.</title>
        <authorList>
            <person name="Tetu S.G."/>
            <person name="Matson E."/>
            <person name="Ren Q."/>
            <person name="Seshadri R."/>
            <person name="Elbourne L."/>
            <person name="Hassan K.A."/>
            <person name="Durkin A."/>
            <person name="Radune D."/>
            <person name="Mohamoud Y."/>
            <person name="Shay R."/>
            <person name="Jin S."/>
            <person name="Zhang X."/>
            <person name="Lucey K."/>
            <person name="Ballor N.R."/>
            <person name="Ottesen E."/>
            <person name="Rosenthal R."/>
            <person name="Allen A."/>
            <person name="Leadbetter J.R."/>
            <person name="Paulsen I.T."/>
        </authorList>
    </citation>
    <scope>NUCLEOTIDE SEQUENCE [LARGE SCALE GENOMIC DNA]</scope>
    <source>
        <strain evidence="4">ATCC BAA-887 / DSM 12427 / ZAS-2</strain>
    </source>
</reference>